<protein>
    <submittedName>
        <fullName evidence="2">Uncharacterized protein</fullName>
    </submittedName>
</protein>
<reference evidence="2 3" key="1">
    <citation type="submission" date="2018-02" db="EMBL/GenBank/DDBJ databases">
        <title>Draft genome of wild Prunus yedoensis var. nudiflora.</title>
        <authorList>
            <person name="Baek S."/>
            <person name="Kim J.-H."/>
            <person name="Choi K."/>
            <person name="Kim G.-B."/>
            <person name="Cho A."/>
            <person name="Jang H."/>
            <person name="Shin C.-H."/>
            <person name="Yu H.-J."/>
            <person name="Mun J.-H."/>
        </authorList>
    </citation>
    <scope>NUCLEOTIDE SEQUENCE [LARGE SCALE GENOMIC DNA]</scope>
    <source>
        <strain evidence="3">cv. Jeju island</strain>
        <tissue evidence="2">Leaf</tissue>
    </source>
</reference>
<keyword evidence="3" id="KW-1185">Reference proteome</keyword>
<evidence type="ECO:0000256" key="1">
    <source>
        <dbReference type="SAM" id="MobiDB-lite"/>
    </source>
</evidence>
<comment type="caution">
    <text evidence="2">The sequence shown here is derived from an EMBL/GenBank/DDBJ whole genome shotgun (WGS) entry which is preliminary data.</text>
</comment>
<proteinExistence type="predicted"/>
<feature type="region of interest" description="Disordered" evidence="1">
    <location>
        <begin position="16"/>
        <end position="39"/>
    </location>
</feature>
<organism evidence="2 3">
    <name type="scientific">Prunus yedoensis var. nudiflora</name>
    <dbReference type="NCBI Taxonomy" id="2094558"/>
    <lineage>
        <taxon>Eukaryota</taxon>
        <taxon>Viridiplantae</taxon>
        <taxon>Streptophyta</taxon>
        <taxon>Embryophyta</taxon>
        <taxon>Tracheophyta</taxon>
        <taxon>Spermatophyta</taxon>
        <taxon>Magnoliopsida</taxon>
        <taxon>eudicotyledons</taxon>
        <taxon>Gunneridae</taxon>
        <taxon>Pentapetalae</taxon>
        <taxon>rosids</taxon>
        <taxon>fabids</taxon>
        <taxon>Rosales</taxon>
        <taxon>Rosaceae</taxon>
        <taxon>Amygdaloideae</taxon>
        <taxon>Amygdaleae</taxon>
        <taxon>Prunus</taxon>
    </lineage>
</organism>
<gene>
    <name evidence="2" type="ORF">Pyn_13328</name>
</gene>
<name>A0A314UV16_PRUYE</name>
<dbReference type="AlphaFoldDB" id="A0A314UV16"/>
<sequence length="67" mass="7338">MGKLGQDFKIVSVSAQNKRNLSQEGGREEGTESPKFQQSELLRVTKTLGSSGVCLTAEKLNEKREAL</sequence>
<evidence type="ECO:0000313" key="3">
    <source>
        <dbReference type="Proteomes" id="UP000250321"/>
    </source>
</evidence>
<accession>A0A314UV16</accession>
<dbReference type="EMBL" id="PJQY01002975">
    <property type="protein sequence ID" value="PQM41231.1"/>
    <property type="molecule type" value="Genomic_DNA"/>
</dbReference>
<evidence type="ECO:0000313" key="2">
    <source>
        <dbReference type="EMBL" id="PQM41231.1"/>
    </source>
</evidence>
<dbReference type="Proteomes" id="UP000250321">
    <property type="component" value="Unassembled WGS sequence"/>
</dbReference>